<dbReference type="EMBL" id="JAACJM010000040">
    <property type="protein sequence ID" value="KAF5361407.1"/>
    <property type="molecule type" value="Genomic_DNA"/>
</dbReference>
<name>A0A8H5GAK1_9AGAR</name>
<dbReference type="AlphaFoldDB" id="A0A8H5GAK1"/>
<dbReference type="SUPFAM" id="SSF81301">
    <property type="entry name" value="Nucleotidyltransferase"/>
    <property type="match status" value="1"/>
</dbReference>
<dbReference type="GO" id="GO:0005739">
    <property type="term" value="C:mitochondrion"/>
    <property type="evidence" value="ECO:0007669"/>
    <property type="project" value="UniProtKB-ARBA"/>
</dbReference>
<evidence type="ECO:0000313" key="7">
    <source>
        <dbReference type="EMBL" id="KAF5361407.1"/>
    </source>
</evidence>
<accession>A0A8H5GAK1</accession>
<evidence type="ECO:0000256" key="1">
    <source>
        <dbReference type="ARBA" id="ARBA00007265"/>
    </source>
</evidence>
<dbReference type="Gene3D" id="1.10.3090.10">
    <property type="entry name" value="cca-adding enzyme, domain 2"/>
    <property type="match status" value="1"/>
</dbReference>
<keyword evidence="3 4" id="KW-0694">RNA-binding</keyword>
<dbReference type="InterPro" id="IPR043519">
    <property type="entry name" value="NT_sf"/>
</dbReference>
<feature type="region of interest" description="Disordered" evidence="5">
    <location>
        <begin position="552"/>
        <end position="572"/>
    </location>
</feature>
<keyword evidence="8" id="KW-1185">Reference proteome</keyword>
<proteinExistence type="inferred from homology"/>
<dbReference type="GO" id="GO:0052929">
    <property type="term" value="F:ATP:3'-cytidine-cytidine-tRNA adenylyltransferase activity"/>
    <property type="evidence" value="ECO:0007669"/>
    <property type="project" value="TreeGrafter"/>
</dbReference>
<dbReference type="OrthoDB" id="445712at2759"/>
<dbReference type="SUPFAM" id="SSF81891">
    <property type="entry name" value="Poly A polymerase C-terminal region-like"/>
    <property type="match status" value="2"/>
</dbReference>
<feature type="compositionally biased region" description="Basic and acidic residues" evidence="5">
    <location>
        <begin position="552"/>
        <end position="565"/>
    </location>
</feature>
<dbReference type="InterPro" id="IPR002646">
    <property type="entry name" value="PolA_pol_head_dom"/>
</dbReference>
<keyword evidence="2 4" id="KW-0808">Transferase</keyword>
<protein>
    <recommendedName>
        <fullName evidence="6">Poly A polymerase head domain-containing protein</fullName>
    </recommendedName>
</protein>
<evidence type="ECO:0000259" key="6">
    <source>
        <dbReference type="Pfam" id="PF01743"/>
    </source>
</evidence>
<dbReference type="FunFam" id="3.30.460.10:FF:000019">
    <property type="entry name" value="tRNA nucleotidyltransferase cca2"/>
    <property type="match status" value="1"/>
</dbReference>
<dbReference type="PANTHER" id="PTHR13734:SF5">
    <property type="entry name" value="CCA TRNA NUCLEOTIDYLTRANSFERASE, MITOCHONDRIAL"/>
    <property type="match status" value="1"/>
</dbReference>
<evidence type="ECO:0000256" key="5">
    <source>
        <dbReference type="SAM" id="MobiDB-lite"/>
    </source>
</evidence>
<sequence>MFSRLFHARMTFFPLRRAMPSRISIPTDMKVELTPVEEQICTLLDECRDHLKNEQNISTTCRIAGGWVRDKLLGSESNDIDVALSDVMGLTFAEHLANFAKERDIETGTLAKIAQNPEQSKHLETARLKLLGLNLDFVNLRSEEYASNSRIPTGVAFGTPLQDAERRDIAINALFYNVHTRSVEDFTEKGLDDLRNGIIRTPLPPKETFLDDPLRILRCIRFASRFGFELVPEIVQSVKDPEIEEALVSKVARDRVGEELSKMLKGRDPLYSMQLINDLGVYRSVFSVIPSSISHAFSQAPTADSTSLKAASILHALSCPSSATSALPQVHPTLLKALHSDPSCKSRLFLASALTPYLGITYRDQKGKEFTAVAYVIRECLKLGSQNHFLDGIPVLFDACKVLRDPDLSRFKPGSEGIATKAERAAIGNLLRQKVVHNPMTGSDWTSSLFFSLVVELLSLCDTIEEGIKAPEATKVIEIYNTFVSRVEELGLDSAVDLKPLLDGKAILSLLSAKSGPWMGQVLSQVITWQLENPEGKKEECEAWLKEEHAAGRLEVGKSQEEPANKRPRTHK</sequence>
<dbReference type="Proteomes" id="UP000559256">
    <property type="component" value="Unassembled WGS sequence"/>
</dbReference>
<evidence type="ECO:0000313" key="8">
    <source>
        <dbReference type="Proteomes" id="UP000559256"/>
    </source>
</evidence>
<feature type="domain" description="Poly A polymerase head" evidence="6">
    <location>
        <begin position="61"/>
        <end position="200"/>
    </location>
</feature>
<evidence type="ECO:0000256" key="4">
    <source>
        <dbReference type="RuleBase" id="RU003953"/>
    </source>
</evidence>
<organism evidence="7 8">
    <name type="scientific">Tetrapyrgos nigripes</name>
    <dbReference type="NCBI Taxonomy" id="182062"/>
    <lineage>
        <taxon>Eukaryota</taxon>
        <taxon>Fungi</taxon>
        <taxon>Dikarya</taxon>
        <taxon>Basidiomycota</taxon>
        <taxon>Agaricomycotina</taxon>
        <taxon>Agaricomycetes</taxon>
        <taxon>Agaricomycetidae</taxon>
        <taxon>Agaricales</taxon>
        <taxon>Marasmiineae</taxon>
        <taxon>Marasmiaceae</taxon>
        <taxon>Tetrapyrgos</taxon>
    </lineage>
</organism>
<dbReference type="Gene3D" id="3.30.460.10">
    <property type="entry name" value="Beta Polymerase, domain 2"/>
    <property type="match status" value="1"/>
</dbReference>
<dbReference type="GO" id="GO:0001680">
    <property type="term" value="P:tRNA 3'-terminal CCA addition"/>
    <property type="evidence" value="ECO:0007669"/>
    <property type="project" value="UniProtKB-ARBA"/>
</dbReference>
<dbReference type="GO" id="GO:0003723">
    <property type="term" value="F:RNA binding"/>
    <property type="evidence" value="ECO:0007669"/>
    <property type="project" value="UniProtKB-KW"/>
</dbReference>
<reference evidence="7 8" key="1">
    <citation type="journal article" date="2020" name="ISME J.">
        <title>Uncovering the hidden diversity of litter-decomposition mechanisms in mushroom-forming fungi.</title>
        <authorList>
            <person name="Floudas D."/>
            <person name="Bentzer J."/>
            <person name="Ahren D."/>
            <person name="Johansson T."/>
            <person name="Persson P."/>
            <person name="Tunlid A."/>
        </authorList>
    </citation>
    <scope>NUCLEOTIDE SEQUENCE [LARGE SCALE GENOMIC DNA]</scope>
    <source>
        <strain evidence="7 8">CBS 291.85</strain>
    </source>
</reference>
<evidence type="ECO:0000256" key="3">
    <source>
        <dbReference type="ARBA" id="ARBA00022884"/>
    </source>
</evidence>
<dbReference type="PANTHER" id="PTHR13734">
    <property type="entry name" value="TRNA-NUCLEOTIDYLTRANSFERASE"/>
    <property type="match status" value="1"/>
</dbReference>
<dbReference type="GO" id="GO:0052927">
    <property type="term" value="F:CC tRNA cytidylyltransferase activity"/>
    <property type="evidence" value="ECO:0007669"/>
    <property type="project" value="TreeGrafter"/>
</dbReference>
<gene>
    <name evidence="7" type="ORF">D9758_006232</name>
</gene>
<comment type="caution">
    <text evidence="7">The sequence shown here is derived from an EMBL/GenBank/DDBJ whole genome shotgun (WGS) entry which is preliminary data.</text>
</comment>
<evidence type="ECO:0000256" key="2">
    <source>
        <dbReference type="ARBA" id="ARBA00022679"/>
    </source>
</evidence>
<comment type="similarity">
    <text evidence="1 4">Belongs to the tRNA nucleotidyltransferase/poly(A) polymerase family.</text>
</comment>
<dbReference type="CDD" id="cd05398">
    <property type="entry name" value="NT_ClassII-CCAase"/>
    <property type="match status" value="1"/>
</dbReference>
<dbReference type="Pfam" id="PF01743">
    <property type="entry name" value="PolyA_pol"/>
    <property type="match status" value="1"/>
</dbReference>